<dbReference type="Pfam" id="PF00672">
    <property type="entry name" value="HAMP"/>
    <property type="match status" value="1"/>
</dbReference>
<evidence type="ECO:0000256" key="4">
    <source>
        <dbReference type="SAM" id="Phobius"/>
    </source>
</evidence>
<comment type="similarity">
    <text evidence="2">Belongs to the methyl-accepting chemotaxis (MCP) protein family.</text>
</comment>
<dbReference type="PRINTS" id="PR00260">
    <property type="entry name" value="CHEMTRNSDUCR"/>
</dbReference>
<dbReference type="SMART" id="SM00283">
    <property type="entry name" value="MA"/>
    <property type="match status" value="1"/>
</dbReference>
<dbReference type="Gene3D" id="6.10.340.10">
    <property type="match status" value="1"/>
</dbReference>
<keyword evidence="4" id="KW-0472">Membrane</keyword>
<protein>
    <submittedName>
        <fullName evidence="7">HAMP domain-containing protein</fullName>
    </submittedName>
</protein>
<name>A0A6P1MJX7_9FIRM</name>
<sequence>MMKNLKINLKLLVNFGLVLLMLFICVGVAFWGLNIVNKQVTQYSDKTLPNTTKVWEMRRNMVAAERDLLKAMSFKDQNKISESLDNADKDIENLLTAFDAFSSNTRTSKEKVKSLEDSFNSIMPVKQEIATYIKNGEIDKARDLYLTQCAPLFEKSCSILISISEEQNQRAVAQNEIAKKGLLEARIFLLVTAVFAIIITLIAMAVLRKSILTPVQEINRAAKLISEGDLSATINYDGKDELGELADSMKKLVYIVVGIIKDLDYGLEEIGKGNFRVKSRADELYIGDFANLLIAMKQIITQLSSTLHQINQASQQIAIGSEQVSGGAQNLAQGSLEQASSIEQLSAAINEISVHIKESANSANIANEKTIKVGENLQHSNAQMDKMMLAMEDISSKSTEISRIIKAIEDIAFQTNILALNAAVEAARAGEAGKGFAVVADEVRNLAGKSAEAAKDTTGLIEDTVRAVSEGSSIAKETADVIKMVVENADEVVVSITEISKAFREQADSINQVTVGLDQISAVVQTNSATAEESATISEEFSGQASALREEVAKFIFK</sequence>
<reference evidence="7 8" key="1">
    <citation type="submission" date="2020-01" db="EMBL/GenBank/DDBJ databases">
        <title>Genomic analysis of Aminipila sp. CBA3637.</title>
        <authorList>
            <person name="Kim Y.B."/>
            <person name="Roh S.W."/>
        </authorList>
    </citation>
    <scope>NUCLEOTIDE SEQUENCE [LARGE SCALE GENOMIC DNA]</scope>
    <source>
        <strain evidence="7 8">CBA3637</strain>
    </source>
</reference>
<evidence type="ECO:0000256" key="2">
    <source>
        <dbReference type="ARBA" id="ARBA00029447"/>
    </source>
</evidence>
<dbReference type="InterPro" id="IPR004090">
    <property type="entry name" value="Chemotax_Me-accpt_rcpt"/>
</dbReference>
<accession>A0A6P1MJX7</accession>
<feature type="domain" description="HAMP" evidence="6">
    <location>
        <begin position="209"/>
        <end position="261"/>
    </location>
</feature>
<evidence type="ECO:0000259" key="6">
    <source>
        <dbReference type="PROSITE" id="PS50885"/>
    </source>
</evidence>
<dbReference type="GO" id="GO:0006935">
    <property type="term" value="P:chemotaxis"/>
    <property type="evidence" value="ECO:0007669"/>
    <property type="project" value="UniProtKB-KW"/>
</dbReference>
<dbReference type="PANTHER" id="PTHR43531:SF11">
    <property type="entry name" value="METHYL-ACCEPTING CHEMOTAXIS PROTEIN 3"/>
    <property type="match status" value="1"/>
</dbReference>
<keyword evidence="4" id="KW-0812">Transmembrane</keyword>
<evidence type="ECO:0000259" key="5">
    <source>
        <dbReference type="PROSITE" id="PS50111"/>
    </source>
</evidence>
<dbReference type="Gene3D" id="1.20.120.30">
    <property type="entry name" value="Aspartate receptor, ligand-binding domain"/>
    <property type="match status" value="1"/>
</dbReference>
<organism evidence="7 8">
    <name type="scientific">Aminipila terrae</name>
    <dbReference type="NCBI Taxonomy" id="2697030"/>
    <lineage>
        <taxon>Bacteria</taxon>
        <taxon>Bacillati</taxon>
        <taxon>Bacillota</taxon>
        <taxon>Clostridia</taxon>
        <taxon>Peptostreptococcales</taxon>
        <taxon>Anaerovoracaceae</taxon>
        <taxon>Aminipila</taxon>
    </lineage>
</organism>
<evidence type="ECO:0000313" key="7">
    <source>
        <dbReference type="EMBL" id="QHI73433.1"/>
    </source>
</evidence>
<dbReference type="Pfam" id="PF12729">
    <property type="entry name" value="4HB_MCP_1"/>
    <property type="match status" value="1"/>
</dbReference>
<evidence type="ECO:0000256" key="1">
    <source>
        <dbReference type="ARBA" id="ARBA00022500"/>
    </source>
</evidence>
<dbReference type="Gene3D" id="1.10.287.950">
    <property type="entry name" value="Methyl-accepting chemotaxis protein"/>
    <property type="match status" value="1"/>
</dbReference>
<dbReference type="InterPro" id="IPR003660">
    <property type="entry name" value="HAMP_dom"/>
</dbReference>
<dbReference type="EMBL" id="CP047591">
    <property type="protein sequence ID" value="QHI73433.1"/>
    <property type="molecule type" value="Genomic_DNA"/>
</dbReference>
<keyword evidence="1" id="KW-0145">Chemotaxis</keyword>
<dbReference type="GO" id="GO:0004888">
    <property type="term" value="F:transmembrane signaling receptor activity"/>
    <property type="evidence" value="ECO:0007669"/>
    <property type="project" value="InterPro"/>
</dbReference>
<gene>
    <name evidence="7" type="ORF">Ami3637_14565</name>
</gene>
<keyword evidence="8" id="KW-1185">Reference proteome</keyword>
<dbReference type="InterPro" id="IPR024478">
    <property type="entry name" value="HlyB_4HB_MCP"/>
</dbReference>
<dbReference type="GO" id="GO:0007165">
    <property type="term" value="P:signal transduction"/>
    <property type="evidence" value="ECO:0007669"/>
    <property type="project" value="UniProtKB-KW"/>
</dbReference>
<dbReference type="InterPro" id="IPR004089">
    <property type="entry name" value="MCPsignal_dom"/>
</dbReference>
<dbReference type="CDD" id="cd06225">
    <property type="entry name" value="HAMP"/>
    <property type="match status" value="1"/>
</dbReference>
<dbReference type="PROSITE" id="PS50111">
    <property type="entry name" value="CHEMOTAXIS_TRANSDUC_2"/>
    <property type="match status" value="1"/>
</dbReference>
<proteinExistence type="inferred from homology"/>
<dbReference type="GO" id="GO:0005886">
    <property type="term" value="C:plasma membrane"/>
    <property type="evidence" value="ECO:0007669"/>
    <property type="project" value="TreeGrafter"/>
</dbReference>
<feature type="transmembrane region" description="Helical" evidence="4">
    <location>
        <begin position="187"/>
        <end position="207"/>
    </location>
</feature>
<dbReference type="RefSeq" id="WP_162363198.1">
    <property type="nucleotide sequence ID" value="NZ_CP047591.1"/>
</dbReference>
<dbReference type="PANTHER" id="PTHR43531">
    <property type="entry name" value="PROTEIN ICFG"/>
    <property type="match status" value="1"/>
</dbReference>
<keyword evidence="4" id="KW-1133">Transmembrane helix</keyword>
<dbReference type="SUPFAM" id="SSF58104">
    <property type="entry name" value="Methyl-accepting chemotaxis protein (MCP) signaling domain"/>
    <property type="match status" value="1"/>
</dbReference>
<feature type="transmembrane region" description="Helical" evidence="4">
    <location>
        <begin position="12"/>
        <end position="36"/>
    </location>
</feature>
<evidence type="ECO:0000313" key="8">
    <source>
        <dbReference type="Proteomes" id="UP000463883"/>
    </source>
</evidence>
<dbReference type="Pfam" id="PF00015">
    <property type="entry name" value="MCPsignal"/>
    <property type="match status" value="1"/>
</dbReference>
<dbReference type="InterPro" id="IPR051310">
    <property type="entry name" value="MCP_chemotaxis"/>
</dbReference>
<keyword evidence="3" id="KW-0807">Transducer</keyword>
<dbReference type="PROSITE" id="PS50885">
    <property type="entry name" value="HAMP"/>
    <property type="match status" value="1"/>
</dbReference>
<evidence type="ECO:0000256" key="3">
    <source>
        <dbReference type="PROSITE-ProRule" id="PRU00284"/>
    </source>
</evidence>
<dbReference type="AlphaFoldDB" id="A0A6P1MJX7"/>
<dbReference type="SMART" id="SM00304">
    <property type="entry name" value="HAMP"/>
    <property type="match status" value="2"/>
</dbReference>
<feature type="domain" description="Methyl-accepting transducer" evidence="5">
    <location>
        <begin position="313"/>
        <end position="542"/>
    </location>
</feature>
<dbReference type="Proteomes" id="UP000463883">
    <property type="component" value="Chromosome"/>
</dbReference>
<dbReference type="CDD" id="cd11386">
    <property type="entry name" value="MCP_signal"/>
    <property type="match status" value="1"/>
</dbReference>
<dbReference type="KEGG" id="amic:Ami3637_14565"/>